<dbReference type="InterPro" id="IPR006511">
    <property type="entry name" value="SHI_C"/>
</dbReference>
<keyword evidence="8" id="KW-0010">Activator</keyword>
<keyword evidence="5" id="KW-0862">Zinc</keyword>
<evidence type="ECO:0000256" key="9">
    <source>
        <dbReference type="ARBA" id="ARBA00023242"/>
    </source>
</evidence>
<gene>
    <name evidence="12" type="ORF">KIW84_050474</name>
</gene>
<dbReference type="InterPro" id="IPR007818">
    <property type="entry name" value="SHI"/>
</dbReference>
<dbReference type="GO" id="GO:0003677">
    <property type="term" value="F:DNA binding"/>
    <property type="evidence" value="ECO:0007669"/>
    <property type="project" value="UniProtKB-KW"/>
</dbReference>
<dbReference type="InterPro" id="IPR006510">
    <property type="entry name" value="Znf_LRP1"/>
</dbReference>
<dbReference type="GO" id="GO:0046872">
    <property type="term" value="F:metal ion binding"/>
    <property type="evidence" value="ECO:0007669"/>
    <property type="project" value="UniProtKB-KW"/>
</dbReference>
<sequence length="295" mass="32506">MSRLFYLAQKQDNTSNINQEIYSKGLEIWPQPQPQQDLNNYSVFGVAHKPCSFDECGRRFTMMRRNGGTNCQDCGNQAKKDCTHLRCRTCCKSRGFQCQTHVKSTWVPASKRRERQQHLSVLQHHQPFRRPNHGESYKRHGDNQDGAGAGAGALPCSQPTIPTIGFELGQFPAEVSSASVTFRCVRVSSLDGPDEQCAYQTAVNIGGHVFKGVLYDQGPSSSSASLYTNTTTATPIEGFSSGGHQPHQQLDFLTSATATTTATTTTSILFDPSLYSAPLHAFMAGTQFFHPQHPN</sequence>
<proteinExistence type="inferred from homology"/>
<dbReference type="GO" id="GO:0009734">
    <property type="term" value="P:auxin-activated signaling pathway"/>
    <property type="evidence" value="ECO:0007669"/>
    <property type="project" value="UniProtKB-KW"/>
</dbReference>
<keyword evidence="9" id="KW-0539">Nucleus</keyword>
<evidence type="ECO:0000256" key="5">
    <source>
        <dbReference type="ARBA" id="ARBA00022833"/>
    </source>
</evidence>
<dbReference type="GO" id="GO:0003700">
    <property type="term" value="F:DNA-binding transcription factor activity"/>
    <property type="evidence" value="ECO:0007669"/>
    <property type="project" value="InterPro"/>
</dbReference>
<evidence type="ECO:0000256" key="10">
    <source>
        <dbReference type="ARBA" id="ARBA00023294"/>
    </source>
</evidence>
<evidence type="ECO:0000256" key="1">
    <source>
        <dbReference type="ARBA" id="ARBA00004123"/>
    </source>
</evidence>
<dbReference type="AlphaFoldDB" id="A0A9D4WJZ3"/>
<feature type="compositionally biased region" description="Basic and acidic residues" evidence="11">
    <location>
        <begin position="132"/>
        <end position="143"/>
    </location>
</feature>
<keyword evidence="4" id="KW-0479">Metal-binding</keyword>
<comment type="similarity">
    <text evidence="2">Belongs to the SHI protein family.</text>
</comment>
<evidence type="ECO:0000256" key="11">
    <source>
        <dbReference type="SAM" id="MobiDB-lite"/>
    </source>
</evidence>
<comment type="subcellular location">
    <subcellularLocation>
        <location evidence="1">Nucleus</location>
    </subcellularLocation>
</comment>
<keyword evidence="10" id="KW-0927">Auxin signaling pathway</keyword>
<feature type="region of interest" description="Disordered" evidence="11">
    <location>
        <begin position="128"/>
        <end position="151"/>
    </location>
</feature>
<dbReference type="EMBL" id="JAMSHJ010000005">
    <property type="protein sequence ID" value="KAI5402888.1"/>
    <property type="molecule type" value="Genomic_DNA"/>
</dbReference>
<dbReference type="NCBIfam" id="TIGR01624">
    <property type="entry name" value="LRP1_Cterm"/>
    <property type="match status" value="1"/>
</dbReference>
<keyword evidence="13" id="KW-1185">Reference proteome</keyword>
<evidence type="ECO:0000256" key="7">
    <source>
        <dbReference type="ARBA" id="ARBA00023125"/>
    </source>
</evidence>
<evidence type="ECO:0000256" key="4">
    <source>
        <dbReference type="ARBA" id="ARBA00022723"/>
    </source>
</evidence>
<name>A0A9D4WJZ3_PEA</name>
<dbReference type="PANTHER" id="PTHR31604:SF2">
    <property type="entry name" value="PROTEIN SHI RELATED SEQUENCE 7"/>
    <property type="match status" value="1"/>
</dbReference>
<keyword evidence="7" id="KW-0238">DNA-binding</keyword>
<dbReference type="Pfam" id="PF05142">
    <property type="entry name" value="DUF702"/>
    <property type="match status" value="1"/>
</dbReference>
<evidence type="ECO:0000313" key="13">
    <source>
        <dbReference type="Proteomes" id="UP001058974"/>
    </source>
</evidence>
<dbReference type="NCBIfam" id="TIGR01623">
    <property type="entry name" value="put_zinc_LRP1"/>
    <property type="match status" value="1"/>
</dbReference>
<organism evidence="12 13">
    <name type="scientific">Pisum sativum</name>
    <name type="common">Garden pea</name>
    <name type="synonym">Lathyrus oleraceus</name>
    <dbReference type="NCBI Taxonomy" id="3888"/>
    <lineage>
        <taxon>Eukaryota</taxon>
        <taxon>Viridiplantae</taxon>
        <taxon>Streptophyta</taxon>
        <taxon>Embryophyta</taxon>
        <taxon>Tracheophyta</taxon>
        <taxon>Spermatophyta</taxon>
        <taxon>Magnoliopsida</taxon>
        <taxon>eudicotyledons</taxon>
        <taxon>Gunneridae</taxon>
        <taxon>Pentapetalae</taxon>
        <taxon>rosids</taxon>
        <taxon>fabids</taxon>
        <taxon>Fabales</taxon>
        <taxon>Fabaceae</taxon>
        <taxon>Papilionoideae</taxon>
        <taxon>50 kb inversion clade</taxon>
        <taxon>NPAAA clade</taxon>
        <taxon>Hologalegina</taxon>
        <taxon>IRL clade</taxon>
        <taxon>Fabeae</taxon>
        <taxon>Lathyrus</taxon>
    </lineage>
</organism>
<dbReference type="GO" id="GO:0005634">
    <property type="term" value="C:nucleus"/>
    <property type="evidence" value="ECO:0007669"/>
    <property type="project" value="UniProtKB-SubCell"/>
</dbReference>
<accession>A0A9D4WJZ3</accession>
<evidence type="ECO:0000313" key="12">
    <source>
        <dbReference type="EMBL" id="KAI5402888.1"/>
    </source>
</evidence>
<keyword evidence="3" id="KW-0217">Developmental protein</keyword>
<reference evidence="12 13" key="1">
    <citation type="journal article" date="2022" name="Nat. Genet.">
        <title>Improved pea reference genome and pan-genome highlight genomic features and evolutionary characteristics.</title>
        <authorList>
            <person name="Yang T."/>
            <person name="Liu R."/>
            <person name="Luo Y."/>
            <person name="Hu S."/>
            <person name="Wang D."/>
            <person name="Wang C."/>
            <person name="Pandey M.K."/>
            <person name="Ge S."/>
            <person name="Xu Q."/>
            <person name="Li N."/>
            <person name="Li G."/>
            <person name="Huang Y."/>
            <person name="Saxena R.K."/>
            <person name="Ji Y."/>
            <person name="Li M."/>
            <person name="Yan X."/>
            <person name="He Y."/>
            <person name="Liu Y."/>
            <person name="Wang X."/>
            <person name="Xiang C."/>
            <person name="Varshney R.K."/>
            <person name="Ding H."/>
            <person name="Gao S."/>
            <person name="Zong X."/>
        </authorList>
    </citation>
    <scope>NUCLEOTIDE SEQUENCE [LARGE SCALE GENOMIC DNA]</scope>
    <source>
        <strain evidence="12 13">cv. Zhongwan 6</strain>
    </source>
</reference>
<dbReference type="Proteomes" id="UP001058974">
    <property type="component" value="Chromosome 5"/>
</dbReference>
<keyword evidence="6" id="KW-0073">Auxin biosynthesis</keyword>
<evidence type="ECO:0000256" key="3">
    <source>
        <dbReference type="ARBA" id="ARBA00022473"/>
    </source>
</evidence>
<evidence type="ECO:0000256" key="8">
    <source>
        <dbReference type="ARBA" id="ARBA00023159"/>
    </source>
</evidence>
<evidence type="ECO:0000256" key="6">
    <source>
        <dbReference type="ARBA" id="ARBA00023070"/>
    </source>
</evidence>
<dbReference type="PANTHER" id="PTHR31604">
    <property type="entry name" value="PROTEIN LATERAL ROOT PRIMORDIUM 1"/>
    <property type="match status" value="1"/>
</dbReference>
<dbReference type="GO" id="GO:0045893">
    <property type="term" value="P:positive regulation of DNA-templated transcription"/>
    <property type="evidence" value="ECO:0007669"/>
    <property type="project" value="TreeGrafter"/>
</dbReference>
<comment type="caution">
    <text evidence="12">The sequence shown here is derived from an EMBL/GenBank/DDBJ whole genome shotgun (WGS) entry which is preliminary data.</text>
</comment>
<dbReference type="Gramene" id="Psat05G0047400-T1">
    <property type="protein sequence ID" value="KAI5402888.1"/>
    <property type="gene ID" value="KIW84_050474"/>
</dbReference>
<protein>
    <submittedName>
        <fullName evidence="12">Protein SHI RELATED SEQUENCE 1</fullName>
    </submittedName>
</protein>
<dbReference type="GO" id="GO:0009851">
    <property type="term" value="P:auxin biosynthetic process"/>
    <property type="evidence" value="ECO:0007669"/>
    <property type="project" value="UniProtKB-KW"/>
</dbReference>
<evidence type="ECO:0000256" key="2">
    <source>
        <dbReference type="ARBA" id="ARBA00006911"/>
    </source>
</evidence>